<sequence length="39" mass="3880">MVLVGETKTPSGPFGLVSLVLALSDVVTLAPARVSPAVS</sequence>
<dbReference type="Proteomes" id="UP000011585">
    <property type="component" value="Unassembled WGS sequence"/>
</dbReference>
<keyword evidence="3" id="KW-1185">Reference proteome</keyword>
<evidence type="ECO:0000313" key="1">
    <source>
        <dbReference type="EMBL" id="ADQ67967.1"/>
    </source>
</evidence>
<evidence type="ECO:0000313" key="2">
    <source>
        <dbReference type="EMBL" id="ELY24113.1"/>
    </source>
</evidence>
<proteinExistence type="predicted"/>
<reference evidence="1 3" key="1">
    <citation type="journal article" date="2009" name="Stand. Genomic Sci.">
        <title>Complete genome sequence of Halogeometricum borinquense type strain (PR3).</title>
        <authorList>
            <person name="Malfatti S."/>
            <person name="Tindall B.J."/>
            <person name="Schneider S."/>
            <person name="Fahnrich R."/>
            <person name="Lapidus A."/>
            <person name="Labuttii K."/>
            <person name="Copeland A."/>
            <person name="Glavina Del Rio T."/>
            <person name="Nolan M."/>
            <person name="Chen F."/>
            <person name="Lucas S."/>
            <person name="Tice H."/>
            <person name="Cheng J.F."/>
            <person name="Bruce D."/>
            <person name="Goodwin L."/>
            <person name="Pitluck S."/>
            <person name="Anderson I."/>
            <person name="Pati A."/>
            <person name="Ivanova N."/>
            <person name="Mavromatis K."/>
            <person name="Chen A."/>
            <person name="Palaniappan K."/>
            <person name="D'haeseleer P."/>
            <person name="Goker M."/>
            <person name="Bristow J."/>
            <person name="Eisen J.A."/>
            <person name="Markowitz V."/>
            <person name="Hugenholtz P."/>
            <person name="Kyrpides N.C."/>
            <person name="Klenk H.P."/>
            <person name="Chain P."/>
        </authorList>
    </citation>
    <scope>NUCLEOTIDE SEQUENCE [LARGE SCALE GENOMIC DNA]</scope>
    <source>
        <strain evidence="3">ATCC 700274 / DSM 11551 / JCM 10706 / KCTC 4070 / PR3</strain>
        <strain evidence="1">PR 3</strain>
    </source>
</reference>
<dbReference type="KEGG" id="hbo:Hbor_24080"/>
<dbReference type="EMBL" id="CP001690">
    <property type="protein sequence ID" value="ADQ67967.1"/>
    <property type="molecule type" value="Genomic_DNA"/>
</dbReference>
<dbReference type="AlphaFoldDB" id="E4NRC6"/>
<accession>E4NRC6</accession>
<protein>
    <submittedName>
        <fullName evidence="1">Uncharacterized protein</fullName>
    </submittedName>
</protein>
<reference evidence="2 4" key="2">
    <citation type="journal article" date="2014" name="PLoS Genet.">
        <title>Phylogenetically driven sequencing of extremely halophilic archaea reveals strategies for static and dynamic osmo-response.</title>
        <authorList>
            <person name="Becker E.A."/>
            <person name="Seitzer P.M."/>
            <person name="Tritt A."/>
            <person name="Larsen D."/>
            <person name="Krusor M."/>
            <person name="Yao A.I."/>
            <person name="Wu D."/>
            <person name="Madern D."/>
            <person name="Eisen J.A."/>
            <person name="Darling A.E."/>
            <person name="Facciotti M.T."/>
        </authorList>
    </citation>
    <scope>NUCLEOTIDE SEQUENCE [LARGE SCALE GENOMIC DNA]</scope>
    <source>
        <strain evidence="2 4">DSM 11551</strain>
    </source>
</reference>
<dbReference type="HOGENOM" id="CLU_3302617_0_0_2"/>
<evidence type="ECO:0000313" key="4">
    <source>
        <dbReference type="Proteomes" id="UP000011585"/>
    </source>
</evidence>
<gene>
    <name evidence="1" type="ordered locus">Hbor_24080</name>
    <name evidence="2" type="ORF">C499_16407</name>
</gene>
<organism evidence="1 3">
    <name type="scientific">Halogeometricum borinquense (strain ATCC 700274 / DSM 11551 / JCM 10706 / KCTC 4070 / PR3)</name>
    <dbReference type="NCBI Taxonomy" id="469382"/>
    <lineage>
        <taxon>Archaea</taxon>
        <taxon>Methanobacteriati</taxon>
        <taxon>Methanobacteriota</taxon>
        <taxon>Stenosarchaea group</taxon>
        <taxon>Halobacteria</taxon>
        <taxon>Halobacteriales</taxon>
        <taxon>Haloferacaceae</taxon>
        <taxon>Halogeometricum</taxon>
    </lineage>
</organism>
<name>E4NRC6_HALBP</name>
<dbReference type="Proteomes" id="UP000006663">
    <property type="component" value="Chromosome"/>
</dbReference>
<dbReference type="EMBL" id="AOHT01000050">
    <property type="protein sequence ID" value="ELY24113.1"/>
    <property type="molecule type" value="Genomic_DNA"/>
</dbReference>
<evidence type="ECO:0000313" key="3">
    <source>
        <dbReference type="Proteomes" id="UP000006663"/>
    </source>
</evidence>